<evidence type="ECO:0000313" key="3">
    <source>
        <dbReference type="Proteomes" id="UP000034450"/>
    </source>
</evidence>
<evidence type="ECO:0000313" key="2">
    <source>
        <dbReference type="EMBL" id="KKH59379.1"/>
    </source>
</evidence>
<feature type="domain" description="NAD-dependent epimerase/dehydratase" evidence="1">
    <location>
        <begin position="5"/>
        <end position="170"/>
    </location>
</feature>
<sequence length="218" mass="24854">MKVGITGANGFIGTHLKNALENPLIFQGNLNDITQVRGFVRECDRIYHLAGKNRADCGEILKNNLVSTANLILAMKLENKFPEIVFASSQQTVWNPDSEYGFTKILEEEILKKATRWCIFRIPNVYGPGGKPFYNSVVATFCYQLSKGQQVTIHDPSVQREFIYIDDLIQEFLNPEFNSYRSPEGETLSIGEIHSFLTDRFGEHEKLKACFDFYRKVG</sequence>
<dbReference type="SUPFAM" id="SSF51735">
    <property type="entry name" value="NAD(P)-binding Rossmann-fold domains"/>
    <property type="match status" value="1"/>
</dbReference>
<dbReference type="InterPro" id="IPR001509">
    <property type="entry name" value="Epimerase_deHydtase"/>
</dbReference>
<dbReference type="Gene3D" id="3.40.50.720">
    <property type="entry name" value="NAD(P)-binding Rossmann-like Domain"/>
    <property type="match status" value="1"/>
</dbReference>
<gene>
    <name evidence="2" type="ORF">DU74_02255</name>
</gene>
<dbReference type="PATRIC" id="fig|2209.85.peg.483"/>
<name>A0A0F8REG4_METMZ</name>
<dbReference type="Proteomes" id="UP000034450">
    <property type="component" value="Unassembled WGS sequence"/>
</dbReference>
<accession>A0A0F8REG4</accession>
<dbReference type="PANTHER" id="PTHR43245">
    <property type="entry name" value="BIFUNCTIONAL POLYMYXIN RESISTANCE PROTEIN ARNA"/>
    <property type="match status" value="1"/>
</dbReference>
<dbReference type="RefSeq" id="WP_048047627.1">
    <property type="nucleotide sequence ID" value="NZ_JJQN01000097.1"/>
</dbReference>
<dbReference type="EMBL" id="JJQN01000097">
    <property type="protein sequence ID" value="KKH59379.1"/>
    <property type="molecule type" value="Genomic_DNA"/>
</dbReference>
<proteinExistence type="predicted"/>
<dbReference type="PANTHER" id="PTHR43245:SF55">
    <property type="entry name" value="NAD(P)-BINDING DOMAIN-CONTAINING PROTEIN"/>
    <property type="match status" value="1"/>
</dbReference>
<evidence type="ECO:0000259" key="1">
    <source>
        <dbReference type="Pfam" id="PF01370"/>
    </source>
</evidence>
<reference evidence="2 3" key="1">
    <citation type="journal article" date="2015" name="ISME J.">
        <title>Genomic and phenotypic differentiation among Methanosarcina mazei populations from Columbia River sediment.</title>
        <authorList>
            <person name="Youngblut N.D."/>
            <person name="Wirth J.S."/>
            <person name="Henriksen J.R."/>
            <person name="Smith M."/>
            <person name="Simon H."/>
            <person name="Metcalf W.W."/>
            <person name="Whitaker R.J."/>
        </authorList>
    </citation>
    <scope>NUCLEOTIDE SEQUENCE [LARGE SCALE GENOMIC DNA]</scope>
    <source>
        <strain evidence="2 3">1.H.A.2.6</strain>
    </source>
</reference>
<organism evidence="2 3">
    <name type="scientific">Methanosarcina mazei</name>
    <name type="common">Methanosarcina frisia</name>
    <dbReference type="NCBI Taxonomy" id="2209"/>
    <lineage>
        <taxon>Archaea</taxon>
        <taxon>Methanobacteriati</taxon>
        <taxon>Methanobacteriota</taxon>
        <taxon>Stenosarchaea group</taxon>
        <taxon>Methanomicrobia</taxon>
        <taxon>Methanosarcinales</taxon>
        <taxon>Methanosarcinaceae</taxon>
        <taxon>Methanosarcina</taxon>
    </lineage>
</organism>
<dbReference type="InterPro" id="IPR036291">
    <property type="entry name" value="NAD(P)-bd_dom_sf"/>
</dbReference>
<protein>
    <recommendedName>
        <fullName evidence="1">NAD-dependent epimerase/dehydratase domain-containing protein</fullName>
    </recommendedName>
</protein>
<dbReference type="Pfam" id="PF01370">
    <property type="entry name" value="Epimerase"/>
    <property type="match status" value="1"/>
</dbReference>
<dbReference type="AlphaFoldDB" id="A0A0F8REG4"/>
<dbReference type="InterPro" id="IPR050177">
    <property type="entry name" value="Lipid_A_modif_metabolic_enz"/>
</dbReference>
<comment type="caution">
    <text evidence="2">The sequence shown here is derived from an EMBL/GenBank/DDBJ whole genome shotgun (WGS) entry which is preliminary data.</text>
</comment>